<protein>
    <submittedName>
        <fullName evidence="1">Uncharacterized protein</fullName>
    </submittedName>
</protein>
<proteinExistence type="predicted"/>
<dbReference type="Proteomes" id="UP000245629">
    <property type="component" value="Chromosome 2"/>
</dbReference>
<dbReference type="KEGG" id="azz:DEW08_16850"/>
<evidence type="ECO:0000313" key="1">
    <source>
        <dbReference type="EMBL" id="AWK87660.1"/>
    </source>
</evidence>
<evidence type="ECO:0000313" key="2">
    <source>
        <dbReference type="Proteomes" id="UP000245629"/>
    </source>
</evidence>
<dbReference type="AlphaFoldDB" id="A0A2S2CTF2"/>
<accession>A0A2S2CTF2</accession>
<keyword evidence="2" id="KW-1185">Reference proteome</keyword>
<dbReference type="EMBL" id="CP029353">
    <property type="protein sequence ID" value="AWK87660.1"/>
    <property type="molecule type" value="Genomic_DNA"/>
</dbReference>
<gene>
    <name evidence="1" type="ORF">DEW08_16850</name>
</gene>
<sequence>MSANSFEDMDGFNKAMEEGRITYRLRHDDRQNVHFVIALQGDGKEIPTGFVTAPGTPLEGVLEMGLAYVSGALAGARLSPMIQG</sequence>
<dbReference type="RefSeq" id="WP_109329047.1">
    <property type="nucleotide sequence ID" value="NZ_CP029353.1"/>
</dbReference>
<organism evidence="1 2">
    <name type="scientific">Azospirillum thermophilum</name>
    <dbReference type="NCBI Taxonomy" id="2202148"/>
    <lineage>
        <taxon>Bacteria</taxon>
        <taxon>Pseudomonadati</taxon>
        <taxon>Pseudomonadota</taxon>
        <taxon>Alphaproteobacteria</taxon>
        <taxon>Rhodospirillales</taxon>
        <taxon>Azospirillaceae</taxon>
        <taxon>Azospirillum</taxon>
    </lineage>
</organism>
<reference evidence="2" key="1">
    <citation type="submission" date="2018-05" db="EMBL/GenBank/DDBJ databases">
        <title>Azospirillum thermophila sp. nov., a novel isolated from hot spring.</title>
        <authorList>
            <person name="Zhao Z."/>
        </authorList>
    </citation>
    <scope>NUCLEOTIDE SEQUENCE [LARGE SCALE GENOMIC DNA]</scope>
    <source>
        <strain evidence="2">CFH 70021</strain>
    </source>
</reference>
<name>A0A2S2CTF2_9PROT</name>